<comment type="caution">
    <text evidence="2">The sequence shown here is derived from an EMBL/GenBank/DDBJ whole genome shotgun (WGS) entry which is preliminary data.</text>
</comment>
<dbReference type="Proteomes" id="UP000467214">
    <property type="component" value="Unassembled WGS sequence"/>
</dbReference>
<dbReference type="Gene3D" id="3.40.50.620">
    <property type="entry name" value="HUPs"/>
    <property type="match status" value="1"/>
</dbReference>
<dbReference type="Pfam" id="PF01902">
    <property type="entry name" value="Diphthami_syn_2"/>
    <property type="match status" value="1"/>
</dbReference>
<keyword evidence="2" id="KW-0436">Ligase</keyword>
<name>A0A845BRA2_9NEIS</name>
<reference evidence="2 3" key="1">
    <citation type="submission" date="2019-12" db="EMBL/GenBank/DDBJ databases">
        <title>Neisseriaceae gen. nov. sp. Genome sequencing and assembly.</title>
        <authorList>
            <person name="Liu Z."/>
            <person name="Li A."/>
        </authorList>
    </citation>
    <scope>NUCLEOTIDE SEQUENCE [LARGE SCALE GENOMIC DNA]</scope>
    <source>
        <strain evidence="2 3">B2N2-7</strain>
    </source>
</reference>
<sequence length="221" mass="24115">MTAPLFVMSWSGGKDSCLALWRTLQSGARPLALLSMLDETGARSRSHGISPEVLQAQVEALAIPLVTGSATWGEYEAVFVAQLQALKAQGAEMAVFGDIDLQPHRDWEEKVCAAAGLQAVLPLWQEQRLDLVREFVDAGFVATIVVIRNDLMAADYLGQVLDHALIARMQSEGIDPCGEGGEFHTLVTAGPLFAQALPLREKARHQHDKYSMLEFELSDSI</sequence>
<dbReference type="Gene3D" id="3.90.1490.10">
    <property type="entry name" value="putative n-type atp pyrophosphatase, domain 2"/>
    <property type="match status" value="1"/>
</dbReference>
<dbReference type="InterPro" id="IPR002761">
    <property type="entry name" value="Diphthami_syn_dom"/>
</dbReference>
<dbReference type="EMBL" id="WSSB01000006">
    <property type="protein sequence ID" value="MXR37011.1"/>
    <property type="molecule type" value="Genomic_DNA"/>
</dbReference>
<dbReference type="AlphaFoldDB" id="A0A845BRA2"/>
<accession>A0A845BRA2</accession>
<keyword evidence="3" id="KW-1185">Reference proteome</keyword>
<dbReference type="PANTHER" id="PTHR12196:SF2">
    <property type="entry name" value="DIPHTHINE--AMMONIA LIGASE"/>
    <property type="match status" value="1"/>
</dbReference>
<dbReference type="EC" id="6.3.1.14" evidence="2"/>
<proteinExistence type="predicted"/>
<evidence type="ECO:0000259" key="1">
    <source>
        <dbReference type="Pfam" id="PF01902"/>
    </source>
</evidence>
<dbReference type="InterPro" id="IPR014729">
    <property type="entry name" value="Rossmann-like_a/b/a_fold"/>
</dbReference>
<dbReference type="NCBIfam" id="TIGR00290">
    <property type="entry name" value="MJ0570_dom"/>
    <property type="match status" value="1"/>
</dbReference>
<protein>
    <submittedName>
        <fullName evidence="2">Diphthine--ammonia ligase</fullName>
        <ecNumber evidence="2">6.3.1.14</ecNumber>
    </submittedName>
</protein>
<organism evidence="2 3">
    <name type="scientific">Craterilacuibacter sinensis</name>
    <dbReference type="NCBI Taxonomy" id="2686017"/>
    <lineage>
        <taxon>Bacteria</taxon>
        <taxon>Pseudomonadati</taxon>
        <taxon>Pseudomonadota</taxon>
        <taxon>Betaproteobacteria</taxon>
        <taxon>Neisseriales</taxon>
        <taxon>Neisseriaceae</taxon>
        <taxon>Craterilacuibacter</taxon>
    </lineage>
</organism>
<dbReference type="RefSeq" id="WP_124736084.1">
    <property type="nucleotide sequence ID" value="NZ_WSSB01000006.1"/>
</dbReference>
<evidence type="ECO:0000313" key="3">
    <source>
        <dbReference type="Proteomes" id="UP000467214"/>
    </source>
</evidence>
<gene>
    <name evidence="2" type="ORF">GQF02_08505</name>
</gene>
<dbReference type="PIRSF" id="PIRSF039123">
    <property type="entry name" value="Diphthamide_synthase"/>
    <property type="match status" value="1"/>
</dbReference>
<dbReference type="PANTHER" id="PTHR12196">
    <property type="entry name" value="DOMAIN OF UNKNOWN FUNCTION 71 DUF71 -CONTAINING PROTEIN"/>
    <property type="match status" value="1"/>
</dbReference>
<dbReference type="GO" id="GO:0017178">
    <property type="term" value="F:diphthine-ammonia ligase activity"/>
    <property type="evidence" value="ECO:0007669"/>
    <property type="project" value="UniProtKB-EC"/>
</dbReference>
<dbReference type="InterPro" id="IPR030662">
    <property type="entry name" value="DPH6/MJ0570"/>
</dbReference>
<dbReference type="GO" id="GO:0017183">
    <property type="term" value="P:protein histidyl modification to diphthamide"/>
    <property type="evidence" value="ECO:0007669"/>
    <property type="project" value="TreeGrafter"/>
</dbReference>
<dbReference type="CDD" id="cd01994">
    <property type="entry name" value="AANH_PF0828-like"/>
    <property type="match status" value="1"/>
</dbReference>
<feature type="domain" description="Diphthamide synthase" evidence="1">
    <location>
        <begin position="9"/>
        <end position="216"/>
    </location>
</feature>
<evidence type="ECO:0000313" key="2">
    <source>
        <dbReference type="EMBL" id="MXR37011.1"/>
    </source>
</evidence>
<dbReference type="SUPFAM" id="SSF52402">
    <property type="entry name" value="Adenine nucleotide alpha hydrolases-like"/>
    <property type="match status" value="1"/>
</dbReference>